<organism evidence="2 3">
    <name type="scientific">Helicostylum pulchrum</name>
    <dbReference type="NCBI Taxonomy" id="562976"/>
    <lineage>
        <taxon>Eukaryota</taxon>
        <taxon>Fungi</taxon>
        <taxon>Fungi incertae sedis</taxon>
        <taxon>Mucoromycota</taxon>
        <taxon>Mucoromycotina</taxon>
        <taxon>Mucoromycetes</taxon>
        <taxon>Mucorales</taxon>
        <taxon>Mucorineae</taxon>
        <taxon>Mucoraceae</taxon>
        <taxon>Helicostylum</taxon>
    </lineage>
</organism>
<dbReference type="Proteomes" id="UP001476247">
    <property type="component" value="Unassembled WGS sequence"/>
</dbReference>
<evidence type="ECO:0000313" key="2">
    <source>
        <dbReference type="EMBL" id="GAA5796352.1"/>
    </source>
</evidence>
<keyword evidence="1" id="KW-0732">Signal</keyword>
<feature type="chain" id="PRO_5045199322" evidence="1">
    <location>
        <begin position="24"/>
        <end position="141"/>
    </location>
</feature>
<dbReference type="Gene3D" id="2.160.20.10">
    <property type="entry name" value="Single-stranded right-handed beta-helix, Pectin lyase-like"/>
    <property type="match status" value="1"/>
</dbReference>
<evidence type="ECO:0000256" key="1">
    <source>
        <dbReference type="SAM" id="SignalP"/>
    </source>
</evidence>
<dbReference type="InterPro" id="IPR012334">
    <property type="entry name" value="Pectin_lyas_fold"/>
</dbReference>
<reference evidence="2 3" key="1">
    <citation type="submission" date="2024-04" db="EMBL/GenBank/DDBJ databases">
        <title>genome sequences of Mucor flavus KT1a and Helicostylum pulchrum KT1b strains isolation_sourced from the surface of a dry-aged beef.</title>
        <authorList>
            <person name="Toyotome T."/>
            <person name="Hosono M."/>
            <person name="Torimaru M."/>
            <person name="Fukuda K."/>
            <person name="Mikami N."/>
        </authorList>
    </citation>
    <scope>NUCLEOTIDE SEQUENCE [LARGE SCALE GENOMIC DNA]</scope>
    <source>
        <strain evidence="2 3">KT1b</strain>
    </source>
</reference>
<keyword evidence="3" id="KW-1185">Reference proteome</keyword>
<gene>
    <name evidence="2" type="ORF">HPULCUR_001722</name>
</gene>
<protein>
    <submittedName>
        <fullName evidence="2">Uncharacterized protein</fullName>
    </submittedName>
</protein>
<comment type="caution">
    <text evidence="2">The sequence shown here is derived from an EMBL/GenBank/DDBJ whole genome shotgun (WGS) entry which is preliminary data.</text>
</comment>
<name>A0ABP9XNI1_9FUNG</name>
<dbReference type="InterPro" id="IPR011050">
    <property type="entry name" value="Pectin_lyase_fold/virulence"/>
</dbReference>
<dbReference type="EMBL" id="BAABUJ010000006">
    <property type="protein sequence ID" value="GAA5796352.1"/>
    <property type="molecule type" value="Genomic_DNA"/>
</dbReference>
<dbReference type="SUPFAM" id="SSF51126">
    <property type="entry name" value="Pectin lyase-like"/>
    <property type="match status" value="1"/>
</dbReference>
<proteinExistence type="predicted"/>
<accession>A0ABP9XNI1</accession>
<evidence type="ECO:0000313" key="3">
    <source>
        <dbReference type="Proteomes" id="UP001476247"/>
    </source>
</evidence>
<sequence>MVQLLSFGLAIISTLALTSYVDAAPRSCVVSQSKTDDSITIVQALNDCRCGGTVVFPKDKPYYIKNMMKIEKLKDVYIDSKEKVKMSTCLAEVLSSVMVKLGGDAKDVTAHTVLRTTLKCSQFGHFKILNSHRDHMGITSA</sequence>
<feature type="signal peptide" evidence="1">
    <location>
        <begin position="1"/>
        <end position="23"/>
    </location>
</feature>